<dbReference type="OrthoDB" id="3548654at2759"/>
<protein>
    <recommendedName>
        <fullName evidence="1">Heterokaryon incompatibility domain-containing protein</fullName>
    </recommendedName>
</protein>
<dbReference type="EMBL" id="ML996129">
    <property type="protein sequence ID" value="KAF2736034.1"/>
    <property type="molecule type" value="Genomic_DNA"/>
</dbReference>
<dbReference type="PANTHER" id="PTHR24148">
    <property type="entry name" value="ANKYRIN REPEAT DOMAIN-CONTAINING PROTEIN 39 HOMOLOG-RELATED"/>
    <property type="match status" value="1"/>
</dbReference>
<proteinExistence type="predicted"/>
<comment type="caution">
    <text evidence="2">The sequence shown here is derived from an EMBL/GenBank/DDBJ whole genome shotgun (WGS) entry which is preliminary data.</text>
</comment>
<feature type="domain" description="Heterokaryon incompatibility" evidence="1">
    <location>
        <begin position="45"/>
        <end position="189"/>
    </location>
</feature>
<reference evidence="2" key="1">
    <citation type="journal article" date="2020" name="Stud. Mycol.">
        <title>101 Dothideomycetes genomes: a test case for predicting lifestyles and emergence of pathogens.</title>
        <authorList>
            <person name="Haridas S."/>
            <person name="Albert R."/>
            <person name="Binder M."/>
            <person name="Bloem J."/>
            <person name="Labutti K."/>
            <person name="Salamov A."/>
            <person name="Andreopoulos B."/>
            <person name="Baker S."/>
            <person name="Barry K."/>
            <person name="Bills G."/>
            <person name="Bluhm B."/>
            <person name="Cannon C."/>
            <person name="Castanera R."/>
            <person name="Culley D."/>
            <person name="Daum C."/>
            <person name="Ezra D."/>
            <person name="Gonzalez J."/>
            <person name="Henrissat B."/>
            <person name="Kuo A."/>
            <person name="Liang C."/>
            <person name="Lipzen A."/>
            <person name="Lutzoni F."/>
            <person name="Magnuson J."/>
            <person name="Mondo S."/>
            <person name="Nolan M."/>
            <person name="Ohm R."/>
            <person name="Pangilinan J."/>
            <person name="Park H.-J."/>
            <person name="Ramirez L."/>
            <person name="Alfaro M."/>
            <person name="Sun H."/>
            <person name="Tritt A."/>
            <person name="Yoshinaga Y."/>
            <person name="Zwiers L.-H."/>
            <person name="Turgeon B."/>
            <person name="Goodwin S."/>
            <person name="Spatafora J."/>
            <person name="Crous P."/>
            <person name="Grigoriev I."/>
        </authorList>
    </citation>
    <scope>NUCLEOTIDE SEQUENCE</scope>
    <source>
        <strain evidence="2">CBS 125425</strain>
    </source>
</reference>
<evidence type="ECO:0000259" key="1">
    <source>
        <dbReference type="Pfam" id="PF06985"/>
    </source>
</evidence>
<keyword evidence="3" id="KW-1185">Reference proteome</keyword>
<dbReference type="Pfam" id="PF06985">
    <property type="entry name" value="HET"/>
    <property type="match status" value="1"/>
</dbReference>
<dbReference type="InterPro" id="IPR010730">
    <property type="entry name" value="HET"/>
</dbReference>
<sequence>MLGVKGYQYTPLMEREIRLVKILKATMSTIKCEIHRAWLDPPPDYTAISYAWGDAEGRTREYERESTQHSIPVSVSLHGALGALRQRDRDVYVWVDALCIDQQNRDEQAQQVKLMTSIYRLATSVAIWLGPNEDESHLAMALLEEVANHQDSSDHIQALIANKGNRPHFAAVVSLFERDYWKRLWVVQEVFIARQIVVYCGERTVPWSVCKLASKAFSYHKNDLDRHFPRGLSREAQKEYSLSQVLAYQGPNSLLDAGVLEGLGDYPLLEVMCICRSKLSADARDKVFGILGLLPEELRRDFPVNYSLSVKEVYVGVVDSILCTTQRLDVICESIHYPPYTSSANLPTWCPDWSRITETTGLGRLVHFSASGSTTAIYEFLDEPRRRQLQIQAIYLDTVVAHGIAVNTLCTTSDYLMAFLHWRAVLLNTASQESENPFAWDEKEEAFCRTLCCDQVPQGWNNRDDWLRATYHVFASLINERLPKLRLDRKLRSYIHEEMGIATNERRSFLHHHFKRMMGRCYCLTENGIMGLGTGFMTVGDIIVVPYGCNTPIVLRPEGRHGEFRFVGDVYVHGFMNGEALTLLDKWKRDRDYVLH</sequence>
<dbReference type="InterPro" id="IPR052895">
    <property type="entry name" value="HetReg/Transcr_Mod"/>
</dbReference>
<dbReference type="PANTHER" id="PTHR24148:SF73">
    <property type="entry name" value="HET DOMAIN PROTEIN (AFU_ORTHOLOGUE AFUA_8G01020)"/>
    <property type="match status" value="1"/>
</dbReference>
<accession>A0A9P4V2X1</accession>
<dbReference type="AlphaFoldDB" id="A0A9P4V2X1"/>
<evidence type="ECO:0000313" key="2">
    <source>
        <dbReference type="EMBL" id="KAF2736034.1"/>
    </source>
</evidence>
<evidence type="ECO:0000313" key="3">
    <source>
        <dbReference type="Proteomes" id="UP000799444"/>
    </source>
</evidence>
<name>A0A9P4V2X1_9PLEO</name>
<gene>
    <name evidence="2" type="ORF">EJ04DRAFT_490540</name>
</gene>
<dbReference type="Proteomes" id="UP000799444">
    <property type="component" value="Unassembled WGS sequence"/>
</dbReference>
<dbReference type="Pfam" id="PF26639">
    <property type="entry name" value="Het-6_barrel"/>
    <property type="match status" value="1"/>
</dbReference>
<organism evidence="2 3">
    <name type="scientific">Polyplosphaeria fusca</name>
    <dbReference type="NCBI Taxonomy" id="682080"/>
    <lineage>
        <taxon>Eukaryota</taxon>
        <taxon>Fungi</taxon>
        <taxon>Dikarya</taxon>
        <taxon>Ascomycota</taxon>
        <taxon>Pezizomycotina</taxon>
        <taxon>Dothideomycetes</taxon>
        <taxon>Pleosporomycetidae</taxon>
        <taxon>Pleosporales</taxon>
        <taxon>Tetraplosphaeriaceae</taxon>
        <taxon>Polyplosphaeria</taxon>
    </lineage>
</organism>